<evidence type="ECO:0000256" key="1">
    <source>
        <dbReference type="SAM" id="MobiDB-lite"/>
    </source>
</evidence>
<evidence type="ECO:0008006" key="4">
    <source>
        <dbReference type="Google" id="ProtNLM"/>
    </source>
</evidence>
<dbReference type="AlphaFoldDB" id="A0A8T0UNK0"/>
<reference evidence="2" key="1">
    <citation type="submission" date="2020-05" db="EMBL/GenBank/DDBJ databases">
        <title>WGS assembly of Panicum virgatum.</title>
        <authorList>
            <person name="Lovell J.T."/>
            <person name="Jenkins J."/>
            <person name="Shu S."/>
            <person name="Juenger T.E."/>
            <person name="Schmutz J."/>
        </authorList>
    </citation>
    <scope>NUCLEOTIDE SEQUENCE</scope>
    <source>
        <strain evidence="2">AP13</strain>
    </source>
</reference>
<sequence length="831" mass="92531">MEFSEMHPGNPDFRPDHVVACTARTSALVEEERSLELHSLLAVQADGRVKLTDEQVRRDAVRQLRISEWSLRVTKIAAATFLLRFDDPALRTATLASRGLSVGHTNLRLRPWTRHFGASASKIKFRVRVCLEGVPSHAWQCEVVTPLFSPSTFVEEICDKKYTDKEKECLCLWIWTDDPSGIAKSCSLQIEEPITVTEEYFIHLGNMGSPYVRKDQAELLKYEILIHVDQVQDFSIPPASPHRSECSDISGLPSDEPEVEWPMCYRYSWMLGVKDGVVVEPRRRSVHDRLGGRRRDDSPPGGGRGGGGEQADGRFAPSSSRAAGGGLGGGHERQEYRRHAAVLEEEEGQRKLKGGESTMEGNETCKPVSQDDPKRFGLLEDLSWVESHFCFRESRIHEASVPLADPMLQEVEGQLVSDAALLGGHEGEGVQVHSSTSESSEHGKTKCISDSVVATAGMGDVLEFVEGLEDLVLEGGTVFGLDTGSEENANVVLVTHSQGVLVGPRELNGPEVLQGQSKEVDVGLGGEEELLYTKKVTKCLLQTPATKAKEVESSMQKGRRSTRLANKPKSALSMEQQATALLMRKCGLLEEKEVMDSTKEAKFRTQFVEPMLGETETKYRDMFGLQNVEGTDALQETKMEVIQAADISETLGVRFSEQFAFLLAQGTRGGAVIAVDEDYYTILNSEHRLHSVTVCLASSQCESVWWLTAVYGPQGDQDKIDFLRELRDAEDKSNDNMNRRLMGEFRNTVNFLELKEFGLKGRKFTWSNDTTQTRIDRAFCTIEWDLMLPDSMLYALSSKDFGLNLSGQKFQVIMMLCCKLGGRKSMFLTPF</sequence>
<dbReference type="SUPFAM" id="SSF56219">
    <property type="entry name" value="DNase I-like"/>
    <property type="match status" value="1"/>
</dbReference>
<dbReference type="InterPro" id="IPR053253">
    <property type="entry name" value="Sex_diff_modulator"/>
</dbReference>
<keyword evidence="3" id="KW-1185">Reference proteome</keyword>
<accession>A0A8T0UNK0</accession>
<dbReference type="PANTHER" id="PTHR33087">
    <property type="entry name" value="OS07G0539200 PROTEIN"/>
    <property type="match status" value="1"/>
</dbReference>
<protein>
    <recommendedName>
        <fullName evidence="4">DUF4283 domain-containing protein</fullName>
    </recommendedName>
</protein>
<feature type="region of interest" description="Disordered" evidence="1">
    <location>
        <begin position="550"/>
        <end position="570"/>
    </location>
</feature>
<dbReference type="Gene3D" id="3.60.10.10">
    <property type="entry name" value="Endonuclease/exonuclease/phosphatase"/>
    <property type="match status" value="1"/>
</dbReference>
<dbReference type="Proteomes" id="UP000823388">
    <property type="component" value="Chromosome 3K"/>
</dbReference>
<feature type="compositionally biased region" description="Basic and acidic residues" evidence="1">
    <location>
        <begin position="330"/>
        <end position="354"/>
    </location>
</feature>
<organism evidence="2 3">
    <name type="scientific">Panicum virgatum</name>
    <name type="common">Blackwell switchgrass</name>
    <dbReference type="NCBI Taxonomy" id="38727"/>
    <lineage>
        <taxon>Eukaryota</taxon>
        <taxon>Viridiplantae</taxon>
        <taxon>Streptophyta</taxon>
        <taxon>Embryophyta</taxon>
        <taxon>Tracheophyta</taxon>
        <taxon>Spermatophyta</taxon>
        <taxon>Magnoliopsida</taxon>
        <taxon>Liliopsida</taxon>
        <taxon>Poales</taxon>
        <taxon>Poaceae</taxon>
        <taxon>PACMAD clade</taxon>
        <taxon>Panicoideae</taxon>
        <taxon>Panicodae</taxon>
        <taxon>Paniceae</taxon>
        <taxon>Panicinae</taxon>
        <taxon>Panicum</taxon>
        <taxon>Panicum sect. Hiantes</taxon>
    </lineage>
</organism>
<feature type="region of interest" description="Disordered" evidence="1">
    <location>
        <begin position="284"/>
        <end position="372"/>
    </location>
</feature>
<name>A0A8T0UNK0_PANVG</name>
<dbReference type="EMBL" id="CM029041">
    <property type="protein sequence ID" value="KAG2626032.1"/>
    <property type="molecule type" value="Genomic_DNA"/>
</dbReference>
<dbReference type="PANTHER" id="PTHR33087:SF31">
    <property type="entry name" value="OS06G0482850 PROTEIN"/>
    <property type="match status" value="1"/>
</dbReference>
<gene>
    <name evidence="2" type="ORF">PVAP13_3KG277527</name>
</gene>
<feature type="compositionally biased region" description="Low complexity" evidence="1">
    <location>
        <begin position="313"/>
        <end position="322"/>
    </location>
</feature>
<evidence type="ECO:0000313" key="2">
    <source>
        <dbReference type="EMBL" id="KAG2626032.1"/>
    </source>
</evidence>
<feature type="compositionally biased region" description="Gly residues" evidence="1">
    <location>
        <begin position="300"/>
        <end position="310"/>
    </location>
</feature>
<feature type="compositionally biased region" description="Basic and acidic residues" evidence="1">
    <location>
        <begin position="284"/>
        <end position="298"/>
    </location>
</feature>
<proteinExistence type="predicted"/>
<evidence type="ECO:0000313" key="3">
    <source>
        <dbReference type="Proteomes" id="UP000823388"/>
    </source>
</evidence>
<dbReference type="InterPro" id="IPR036691">
    <property type="entry name" value="Endo/exonu/phosph_ase_sf"/>
</dbReference>
<comment type="caution">
    <text evidence="2">The sequence shown here is derived from an EMBL/GenBank/DDBJ whole genome shotgun (WGS) entry which is preliminary data.</text>
</comment>